<keyword evidence="3" id="KW-1185">Reference proteome</keyword>
<gene>
    <name evidence="2" type="ORF">FYJ24_09285</name>
</gene>
<dbReference type="AlphaFoldDB" id="A0A6N7W946"/>
<keyword evidence="1" id="KW-0812">Transmembrane</keyword>
<protein>
    <submittedName>
        <fullName evidence="2">DUF4175 domain-containing protein</fullName>
    </submittedName>
</protein>
<evidence type="ECO:0000313" key="3">
    <source>
        <dbReference type="Proteomes" id="UP000470875"/>
    </source>
</evidence>
<comment type="caution">
    <text evidence="2">The sequence shown here is derived from an EMBL/GenBank/DDBJ whole genome shotgun (WGS) entry which is preliminary data.</text>
</comment>
<dbReference type="EMBL" id="VULO01000011">
    <property type="protein sequence ID" value="MSS84952.1"/>
    <property type="molecule type" value="Genomic_DNA"/>
</dbReference>
<accession>A0A6N7W946</accession>
<feature type="transmembrane region" description="Helical" evidence="1">
    <location>
        <begin position="24"/>
        <end position="44"/>
    </location>
</feature>
<keyword evidence="1" id="KW-0472">Membrane</keyword>
<evidence type="ECO:0000313" key="2">
    <source>
        <dbReference type="EMBL" id="MSS84952.1"/>
    </source>
</evidence>
<organism evidence="2 3">
    <name type="scientific">Scrofimicrobium canadense</name>
    <dbReference type="NCBI Taxonomy" id="2652290"/>
    <lineage>
        <taxon>Bacteria</taxon>
        <taxon>Bacillati</taxon>
        <taxon>Actinomycetota</taxon>
        <taxon>Actinomycetes</taxon>
        <taxon>Actinomycetales</taxon>
        <taxon>Actinomycetaceae</taxon>
        <taxon>Scrofimicrobium</taxon>
    </lineage>
</organism>
<proteinExistence type="predicted"/>
<keyword evidence="1" id="KW-1133">Transmembrane helix</keyword>
<sequence length="56" mass="6380">MTFLVILLIIWAAAAIVGFVVKGLLWLGFVGLILFVITALWLYFRGKRKEREAARD</sequence>
<evidence type="ECO:0000256" key="1">
    <source>
        <dbReference type="SAM" id="Phobius"/>
    </source>
</evidence>
<reference evidence="2 3" key="1">
    <citation type="submission" date="2019-08" db="EMBL/GenBank/DDBJ databases">
        <title>In-depth cultivation of the pig gut microbiome towards novel bacterial diversity and tailored functional studies.</title>
        <authorList>
            <person name="Wylensek D."/>
            <person name="Hitch T.C.A."/>
            <person name="Clavel T."/>
        </authorList>
    </citation>
    <scope>NUCLEOTIDE SEQUENCE [LARGE SCALE GENOMIC DNA]</scope>
    <source>
        <strain evidence="2 3">WB03_NA08</strain>
    </source>
</reference>
<name>A0A6N7W946_9ACTO</name>
<dbReference type="Proteomes" id="UP000470875">
    <property type="component" value="Unassembled WGS sequence"/>
</dbReference>